<name>A0A7W9F2N3_9SPHN</name>
<gene>
    <name evidence="2" type="ORF">FHS99_003066</name>
</gene>
<sequence length="272" mass="28999">MADWLQPELTRVAFCWRLDRRDGISLGFTGHDHDLVVDGMTYAAAPGMVPSAVTREAGFAVETLNVAGALTHDRISATDLDAGRWDGAAVRLFAVDWGDPDGGSVALARGEIGDVATRDGAFQAELRGPTAVLERPVVERTSPECRAELGDRRCRVDMAGRVVMSVIAGVTDAQTVSVQDDGGRAHRWTGGRIRWLDGAGSGLSSEIAWSEAGTLFLRDPPPLGTVVGDRVELTEGCDRSLATCSARFGNAANFRGEPHLPGNDLLTRYPGE</sequence>
<dbReference type="OrthoDB" id="1633386at2"/>
<evidence type="ECO:0000259" key="1">
    <source>
        <dbReference type="Pfam" id="PF09356"/>
    </source>
</evidence>
<proteinExistence type="predicted"/>
<dbReference type="Proteomes" id="UP000546701">
    <property type="component" value="Unassembled WGS sequence"/>
</dbReference>
<dbReference type="InterPro" id="IPR011928">
    <property type="entry name" value="Phage_phiJL001_Gp84"/>
</dbReference>
<keyword evidence="3" id="KW-1185">Reference proteome</keyword>
<accession>A0A7W9F2N3</accession>
<dbReference type="Pfam" id="PF09931">
    <property type="entry name" value="Phage_phiJL001_Gp84_N"/>
    <property type="match status" value="1"/>
</dbReference>
<evidence type="ECO:0000313" key="2">
    <source>
        <dbReference type="EMBL" id="MBB5730563.1"/>
    </source>
</evidence>
<dbReference type="NCBIfam" id="TIGR02218">
    <property type="entry name" value="phg_TIGR02218"/>
    <property type="match status" value="1"/>
</dbReference>
<protein>
    <submittedName>
        <fullName evidence="2">Putative phage protein (TIGR02218 family)</fullName>
    </submittedName>
</protein>
<dbReference type="EMBL" id="JACIJR010000007">
    <property type="protein sequence ID" value="MBB5730563.1"/>
    <property type="molecule type" value="Genomic_DNA"/>
</dbReference>
<organism evidence="2 3">
    <name type="scientific">Sphingomonas prati</name>
    <dbReference type="NCBI Taxonomy" id="1843237"/>
    <lineage>
        <taxon>Bacteria</taxon>
        <taxon>Pseudomonadati</taxon>
        <taxon>Pseudomonadota</taxon>
        <taxon>Alphaproteobacteria</taxon>
        <taxon>Sphingomonadales</taxon>
        <taxon>Sphingomonadaceae</taxon>
        <taxon>Sphingomonas</taxon>
    </lineage>
</organism>
<dbReference type="Pfam" id="PF09356">
    <property type="entry name" value="Phage_BR0599"/>
    <property type="match status" value="1"/>
</dbReference>
<dbReference type="InterPro" id="IPR018964">
    <property type="entry name" value="Phage_phiJL001_Gp84_C"/>
</dbReference>
<dbReference type="RefSeq" id="WP_157176942.1">
    <property type="nucleotide sequence ID" value="NZ_BMJP01000005.1"/>
</dbReference>
<reference evidence="2 3" key="1">
    <citation type="submission" date="2020-08" db="EMBL/GenBank/DDBJ databases">
        <title>Genomic Encyclopedia of Type Strains, Phase IV (KMG-IV): sequencing the most valuable type-strain genomes for metagenomic binning, comparative biology and taxonomic classification.</title>
        <authorList>
            <person name="Goeker M."/>
        </authorList>
    </citation>
    <scope>NUCLEOTIDE SEQUENCE [LARGE SCALE GENOMIC DNA]</scope>
    <source>
        <strain evidence="2 3">DSM 103336</strain>
    </source>
</reference>
<feature type="domain" description="Bacteriophage phiJL001 Gp84 C-terminal" evidence="1">
    <location>
        <begin position="188"/>
        <end position="264"/>
    </location>
</feature>
<comment type="caution">
    <text evidence="2">The sequence shown here is derived from an EMBL/GenBank/DDBJ whole genome shotgun (WGS) entry which is preliminary data.</text>
</comment>
<evidence type="ECO:0000313" key="3">
    <source>
        <dbReference type="Proteomes" id="UP000546701"/>
    </source>
</evidence>
<dbReference type="AlphaFoldDB" id="A0A7W9F2N3"/>